<keyword evidence="2" id="KW-1185">Reference proteome</keyword>
<dbReference type="EMBL" id="BSND01000013">
    <property type="protein sequence ID" value="GLQ01066.1"/>
    <property type="molecule type" value="Genomic_DNA"/>
</dbReference>
<accession>A0ABQ5TZ55</accession>
<name>A0ABQ5TZ55_9GAMM</name>
<evidence type="ECO:0000313" key="2">
    <source>
        <dbReference type="Proteomes" id="UP001161423"/>
    </source>
</evidence>
<reference evidence="1" key="2">
    <citation type="submission" date="2023-01" db="EMBL/GenBank/DDBJ databases">
        <title>Draft genome sequence of Methylophaga thalassica strain NBRC 102424.</title>
        <authorList>
            <person name="Sun Q."/>
            <person name="Mori K."/>
        </authorList>
    </citation>
    <scope>NUCLEOTIDE SEQUENCE</scope>
    <source>
        <strain evidence="1">NBRC 102424</strain>
    </source>
</reference>
<dbReference type="Gene3D" id="3.40.50.300">
    <property type="entry name" value="P-loop containing nucleotide triphosphate hydrolases"/>
    <property type="match status" value="1"/>
</dbReference>
<protein>
    <recommendedName>
        <fullName evidence="3">Sulfotransferase family protein</fullName>
    </recommendedName>
</protein>
<dbReference type="PANTHER" id="PTHR32301:SF6">
    <property type="entry name" value="GOLVESIN-RELATED"/>
    <property type="match status" value="1"/>
</dbReference>
<dbReference type="InterPro" id="IPR053259">
    <property type="entry name" value="Golvesin-related_Golgi"/>
</dbReference>
<dbReference type="InterPro" id="IPR027417">
    <property type="entry name" value="P-loop_NTPase"/>
</dbReference>
<reference evidence="1" key="1">
    <citation type="journal article" date="2014" name="Int. J. Syst. Evol. Microbiol.">
        <title>Complete genome of a new Firmicutes species belonging to the dominant human colonic microbiota ('Ruminococcus bicirculans') reveals two chromosomes and a selective capacity to utilize plant glucans.</title>
        <authorList>
            <consortium name="NISC Comparative Sequencing Program"/>
            <person name="Wegmann U."/>
            <person name="Louis P."/>
            <person name="Goesmann A."/>
            <person name="Henrissat B."/>
            <person name="Duncan S.H."/>
            <person name="Flint H.J."/>
        </authorList>
    </citation>
    <scope>NUCLEOTIDE SEQUENCE</scope>
    <source>
        <strain evidence="1">NBRC 102424</strain>
    </source>
</reference>
<comment type="caution">
    <text evidence="1">The sequence shown here is derived from an EMBL/GenBank/DDBJ whole genome shotgun (WGS) entry which is preliminary data.</text>
</comment>
<organism evidence="1 2">
    <name type="scientific">Methylophaga thalassica</name>
    <dbReference type="NCBI Taxonomy" id="40223"/>
    <lineage>
        <taxon>Bacteria</taxon>
        <taxon>Pseudomonadati</taxon>
        <taxon>Pseudomonadota</taxon>
        <taxon>Gammaproteobacteria</taxon>
        <taxon>Thiotrichales</taxon>
        <taxon>Piscirickettsiaceae</taxon>
        <taxon>Methylophaga</taxon>
    </lineage>
</organism>
<dbReference type="SUPFAM" id="SSF52540">
    <property type="entry name" value="P-loop containing nucleoside triphosphate hydrolases"/>
    <property type="match status" value="1"/>
</dbReference>
<proteinExistence type="predicted"/>
<dbReference type="PANTHER" id="PTHR32301">
    <property type="entry name" value="COUNTIN RECEPTOR CNR3-RELATED"/>
    <property type="match status" value="1"/>
</dbReference>
<evidence type="ECO:0008006" key="3">
    <source>
        <dbReference type="Google" id="ProtNLM"/>
    </source>
</evidence>
<dbReference type="RefSeq" id="WP_284723746.1">
    <property type="nucleotide sequence ID" value="NZ_BSND01000013.1"/>
</dbReference>
<evidence type="ECO:0000313" key="1">
    <source>
        <dbReference type="EMBL" id="GLQ01066.1"/>
    </source>
</evidence>
<dbReference type="Proteomes" id="UP001161423">
    <property type="component" value="Unassembled WGS sequence"/>
</dbReference>
<gene>
    <name evidence="1" type="ORF">GCM10007891_29190</name>
</gene>
<sequence length="302" mass="34674">MKASTQADTAFFLHLPKTGGSTIRTLINANYDSLELLSLYGSQPEIFNQCMATTRLQRQQLKLIQGHMPYGVHDYLGLSGQRYFFFLREPVARTLSDIEHSRRHPSHGFHHILSAPELDLAGRIEKAKSLCYYHNNMTHFLSGTFFTRDVTLTDFHLALSRVRQSEFIGITEQSELSLLLMAKRLGWKEVIPVKCNVSPSETSNMVEDNRASCRSMLDYDIQLYHAALERFEQEVSAQGQLLIEAAQQMTELLQRQEADYPEIKYSTYMVGQPLAIELNQYHQQIASDDPLGRWLQIEQVNE</sequence>